<keyword evidence="2" id="KW-1185">Reference proteome</keyword>
<dbReference type="EMBL" id="MU006729">
    <property type="protein sequence ID" value="KAF2624769.1"/>
    <property type="molecule type" value="Genomic_DNA"/>
</dbReference>
<accession>A0ACB6RSL1</accession>
<organism evidence="1 2">
    <name type="scientific">Macroventuria anomochaeta</name>
    <dbReference type="NCBI Taxonomy" id="301207"/>
    <lineage>
        <taxon>Eukaryota</taxon>
        <taxon>Fungi</taxon>
        <taxon>Dikarya</taxon>
        <taxon>Ascomycota</taxon>
        <taxon>Pezizomycotina</taxon>
        <taxon>Dothideomycetes</taxon>
        <taxon>Pleosporomycetidae</taxon>
        <taxon>Pleosporales</taxon>
        <taxon>Pleosporineae</taxon>
        <taxon>Didymellaceae</taxon>
        <taxon>Macroventuria</taxon>
    </lineage>
</organism>
<protein>
    <submittedName>
        <fullName evidence="1">Uncharacterized protein</fullName>
    </submittedName>
</protein>
<proteinExistence type="predicted"/>
<dbReference type="Proteomes" id="UP000799754">
    <property type="component" value="Unassembled WGS sequence"/>
</dbReference>
<evidence type="ECO:0000313" key="1">
    <source>
        <dbReference type="EMBL" id="KAF2624769.1"/>
    </source>
</evidence>
<evidence type="ECO:0000313" key="2">
    <source>
        <dbReference type="Proteomes" id="UP000799754"/>
    </source>
</evidence>
<reference evidence="1" key="1">
    <citation type="journal article" date="2020" name="Stud. Mycol.">
        <title>101 Dothideomycetes genomes: a test case for predicting lifestyles and emergence of pathogens.</title>
        <authorList>
            <person name="Haridas S."/>
            <person name="Albert R."/>
            <person name="Binder M."/>
            <person name="Bloem J."/>
            <person name="Labutti K."/>
            <person name="Salamov A."/>
            <person name="Andreopoulos B."/>
            <person name="Baker S."/>
            <person name="Barry K."/>
            <person name="Bills G."/>
            <person name="Bluhm B."/>
            <person name="Cannon C."/>
            <person name="Castanera R."/>
            <person name="Culley D."/>
            <person name="Daum C."/>
            <person name="Ezra D."/>
            <person name="Gonzalez J."/>
            <person name="Henrissat B."/>
            <person name="Kuo A."/>
            <person name="Liang C."/>
            <person name="Lipzen A."/>
            <person name="Lutzoni F."/>
            <person name="Magnuson J."/>
            <person name="Mondo S."/>
            <person name="Nolan M."/>
            <person name="Ohm R."/>
            <person name="Pangilinan J."/>
            <person name="Park H.-J."/>
            <person name="Ramirez L."/>
            <person name="Alfaro M."/>
            <person name="Sun H."/>
            <person name="Tritt A."/>
            <person name="Yoshinaga Y."/>
            <person name="Zwiers L.-H."/>
            <person name="Turgeon B."/>
            <person name="Goodwin S."/>
            <person name="Spatafora J."/>
            <person name="Crous P."/>
            <person name="Grigoriev I."/>
        </authorList>
    </citation>
    <scope>NUCLEOTIDE SEQUENCE</scope>
    <source>
        <strain evidence="1">CBS 525.71</strain>
    </source>
</reference>
<name>A0ACB6RSL1_9PLEO</name>
<sequence>MSMHRVTTFLTSLDVPGMRLWLSWPHSETKKLVLLRSLKVEASHLNTKRPPILSSVLLLDRKFPYPLFRPPQPYTKDSPRAFLTVPDGLIDASGS</sequence>
<comment type="caution">
    <text evidence="1">The sequence shown here is derived from an EMBL/GenBank/DDBJ whole genome shotgun (WGS) entry which is preliminary data.</text>
</comment>
<gene>
    <name evidence="1" type="ORF">BU25DRAFT_133757</name>
</gene>